<feature type="transmembrane region" description="Helical" evidence="2">
    <location>
        <begin position="96"/>
        <end position="115"/>
    </location>
</feature>
<gene>
    <name evidence="3" type="ORF">WICPIJ_008686</name>
</gene>
<dbReference type="OrthoDB" id="10256179at2759"/>
<dbReference type="Pfam" id="PF00415">
    <property type="entry name" value="RCC1"/>
    <property type="match status" value="1"/>
</dbReference>
<evidence type="ECO:0000256" key="2">
    <source>
        <dbReference type="SAM" id="Phobius"/>
    </source>
</evidence>
<sequence length="615" mass="68798">MSSVLLRCSNRRTAICLLNLQSKSDHSHLRSITTTSVKLSKLTEQKYDEAQLMSERLNSQPYYAKRPQTDLDSMIPSGQEREATEEEMARYRRLEALKGLATGLVILTGIFGSFITYQKWPAIKGWWNREENDEEFQMPKKVKKVFELPVITNQNGSDVPGLYLCGDNSNWCISEDKKSVELKFPLRFSWFDGKTLRDVHVGEFSGVAVDSNGDLIQWGRGFNNDNVPQYSIKGQNITKATISNGVIYALTKKGEILTLPESDQAQAVTPGLIKRSWTFQTYETNFNKIASVEPIVDIQTGDQHLLALSKSGKVYAASTGLDKPTTKSQGQFGIPEFSQFNSAPEPGTLHDITLLNQAVFKTAKGKIDHVRARKIVQIAAGSNHSMALDSNGEVFTFGRNTYGQLGHPVNYNSEIIAVPKKVDLIAKQVNRDLFAKVVDIEANGDFSFCSVSAVPLYRLVRTHGVDEDDDVTETTEDSFVVGFGNNLKGQLGTGHYVHAQFDPVRIKELSKFEDYNETTNQLEKIEIANWSVGKEHTVIKLDNGDVLQWGANDFGQLGNGKKNRIPKPSNAPRLIEPDYTVEMYKDLTFVNRLQLQDNQQIKAGVQSTAVFYTKK</sequence>
<dbReference type="AlphaFoldDB" id="A0A9P8PVK5"/>
<evidence type="ECO:0000313" key="4">
    <source>
        <dbReference type="Proteomes" id="UP000774326"/>
    </source>
</evidence>
<feature type="repeat" description="RCC1" evidence="1">
    <location>
        <begin position="312"/>
        <end position="391"/>
    </location>
</feature>
<dbReference type="PROSITE" id="PS50012">
    <property type="entry name" value="RCC1_3"/>
    <property type="match status" value="4"/>
</dbReference>
<dbReference type="EMBL" id="JAEUBG010005007">
    <property type="protein sequence ID" value="KAH3679217.1"/>
    <property type="molecule type" value="Genomic_DNA"/>
</dbReference>
<dbReference type="InterPro" id="IPR053245">
    <property type="entry name" value="MitoProcess-Associated"/>
</dbReference>
<dbReference type="PRINTS" id="PR00633">
    <property type="entry name" value="RCCNDNSATION"/>
</dbReference>
<dbReference type="SUPFAM" id="SSF50985">
    <property type="entry name" value="RCC1/BLIP-II"/>
    <property type="match status" value="1"/>
</dbReference>
<dbReference type="Proteomes" id="UP000774326">
    <property type="component" value="Unassembled WGS sequence"/>
</dbReference>
<protein>
    <submittedName>
        <fullName evidence="3">Uncharacterized protein</fullName>
    </submittedName>
</protein>
<feature type="repeat" description="RCC1" evidence="1">
    <location>
        <begin position="392"/>
        <end position="453"/>
    </location>
</feature>
<organism evidence="3 4">
    <name type="scientific">Wickerhamomyces pijperi</name>
    <name type="common">Yeast</name>
    <name type="synonym">Pichia pijperi</name>
    <dbReference type="NCBI Taxonomy" id="599730"/>
    <lineage>
        <taxon>Eukaryota</taxon>
        <taxon>Fungi</taxon>
        <taxon>Dikarya</taxon>
        <taxon>Ascomycota</taxon>
        <taxon>Saccharomycotina</taxon>
        <taxon>Saccharomycetes</taxon>
        <taxon>Phaffomycetales</taxon>
        <taxon>Wickerhamomycetaceae</taxon>
        <taxon>Wickerhamomyces</taxon>
    </lineage>
</organism>
<dbReference type="PANTHER" id="PTHR47563:SF1">
    <property type="entry name" value="PROTEIN FMP25, MITOCHONDRIAL"/>
    <property type="match status" value="1"/>
</dbReference>
<name>A0A9P8PVK5_WICPI</name>
<keyword evidence="2" id="KW-0812">Transmembrane</keyword>
<dbReference type="InterPro" id="IPR009091">
    <property type="entry name" value="RCC1/BLIP-II"/>
</dbReference>
<feature type="repeat" description="RCC1" evidence="1">
    <location>
        <begin position="478"/>
        <end position="543"/>
    </location>
</feature>
<dbReference type="InterPro" id="IPR000408">
    <property type="entry name" value="Reg_chr_condens"/>
</dbReference>
<keyword evidence="2" id="KW-0472">Membrane</keyword>
<dbReference type="Gene3D" id="2.130.10.30">
    <property type="entry name" value="Regulator of chromosome condensation 1/beta-lactamase-inhibitor protein II"/>
    <property type="match status" value="1"/>
</dbReference>
<feature type="repeat" description="RCC1" evidence="1">
    <location>
        <begin position="544"/>
        <end position="614"/>
    </location>
</feature>
<reference evidence="3" key="2">
    <citation type="submission" date="2021-01" db="EMBL/GenBank/DDBJ databases">
        <authorList>
            <person name="Schikora-Tamarit M.A."/>
        </authorList>
    </citation>
    <scope>NUCLEOTIDE SEQUENCE</scope>
    <source>
        <strain evidence="3">CBS2887</strain>
    </source>
</reference>
<dbReference type="GO" id="GO:0005743">
    <property type="term" value="C:mitochondrial inner membrane"/>
    <property type="evidence" value="ECO:0007669"/>
    <property type="project" value="TreeGrafter"/>
</dbReference>
<evidence type="ECO:0000313" key="3">
    <source>
        <dbReference type="EMBL" id="KAH3679217.1"/>
    </source>
</evidence>
<proteinExistence type="predicted"/>
<dbReference type="PROSITE" id="PS00626">
    <property type="entry name" value="RCC1_2"/>
    <property type="match status" value="1"/>
</dbReference>
<accession>A0A9P8PVK5</accession>
<evidence type="ECO:0000256" key="1">
    <source>
        <dbReference type="PROSITE-ProRule" id="PRU00235"/>
    </source>
</evidence>
<dbReference type="PANTHER" id="PTHR47563">
    <property type="entry name" value="PROTEIN FMP25, MITOCHONDRIAL"/>
    <property type="match status" value="1"/>
</dbReference>
<keyword evidence="4" id="KW-1185">Reference proteome</keyword>
<dbReference type="GO" id="GO:0034551">
    <property type="term" value="P:mitochondrial respiratory chain complex III assembly"/>
    <property type="evidence" value="ECO:0007669"/>
    <property type="project" value="TreeGrafter"/>
</dbReference>
<dbReference type="Pfam" id="PF13540">
    <property type="entry name" value="RCC1_2"/>
    <property type="match status" value="1"/>
</dbReference>
<comment type="caution">
    <text evidence="3">The sequence shown here is derived from an EMBL/GenBank/DDBJ whole genome shotgun (WGS) entry which is preliminary data.</text>
</comment>
<reference evidence="3" key="1">
    <citation type="journal article" date="2021" name="Open Biol.">
        <title>Shared evolutionary footprints suggest mitochondrial oxidative damage underlies multiple complex I losses in fungi.</title>
        <authorList>
            <person name="Schikora-Tamarit M.A."/>
            <person name="Marcet-Houben M."/>
            <person name="Nosek J."/>
            <person name="Gabaldon T."/>
        </authorList>
    </citation>
    <scope>NUCLEOTIDE SEQUENCE</scope>
    <source>
        <strain evidence="3">CBS2887</strain>
    </source>
</reference>
<keyword evidence="2" id="KW-1133">Transmembrane helix</keyword>